<sequence length="147" mass="15103">MAALIWFAGGVLLAAAEALSGDFVLLMLGGGALAAALASFLGAPLWLATIVFAVVSVGLVFGIRPVIKRHLLSSPTVPTGIEALRGQEATVLAAFGNDGGRVRIGGDVWTARPADENDTFRSGESVIVQDIDGATAVVKRGDDSWQS</sequence>
<evidence type="ECO:0000313" key="7">
    <source>
        <dbReference type="EMBL" id="GGB45294.1"/>
    </source>
</evidence>
<dbReference type="InterPro" id="IPR002810">
    <property type="entry name" value="NfeD-like_C"/>
</dbReference>
<dbReference type="GO" id="GO:0005886">
    <property type="term" value="C:plasma membrane"/>
    <property type="evidence" value="ECO:0007669"/>
    <property type="project" value="TreeGrafter"/>
</dbReference>
<dbReference type="EMBL" id="BMHI01000007">
    <property type="protein sequence ID" value="GGB45294.1"/>
    <property type="molecule type" value="Genomic_DNA"/>
</dbReference>
<dbReference type="InterPro" id="IPR052165">
    <property type="entry name" value="Membrane_assoc_protease"/>
</dbReference>
<protein>
    <recommendedName>
        <fullName evidence="6">NfeD-like C-terminal domain-containing protein</fullName>
    </recommendedName>
</protein>
<reference evidence="7" key="1">
    <citation type="journal article" date="2014" name="Int. J. Syst. Evol. Microbiol.">
        <title>Complete genome sequence of Corynebacterium casei LMG S-19264T (=DSM 44701T), isolated from a smear-ripened cheese.</title>
        <authorList>
            <consortium name="US DOE Joint Genome Institute (JGI-PGF)"/>
            <person name="Walter F."/>
            <person name="Albersmeier A."/>
            <person name="Kalinowski J."/>
            <person name="Ruckert C."/>
        </authorList>
    </citation>
    <scope>NUCLEOTIDE SEQUENCE</scope>
    <source>
        <strain evidence="7">CGMCC 1.15085</strain>
    </source>
</reference>
<accession>A0A916TIA9</accession>
<dbReference type="PANTHER" id="PTHR33507:SF3">
    <property type="entry name" value="INNER MEMBRANE PROTEIN YBBJ"/>
    <property type="match status" value="1"/>
</dbReference>
<dbReference type="SUPFAM" id="SSF141322">
    <property type="entry name" value="NfeD domain-like"/>
    <property type="match status" value="1"/>
</dbReference>
<evidence type="ECO:0000256" key="5">
    <source>
        <dbReference type="SAM" id="Phobius"/>
    </source>
</evidence>
<dbReference type="Gene3D" id="2.40.50.140">
    <property type="entry name" value="Nucleic acid-binding proteins"/>
    <property type="match status" value="1"/>
</dbReference>
<name>A0A916TIA9_9MICO</name>
<evidence type="ECO:0000256" key="4">
    <source>
        <dbReference type="ARBA" id="ARBA00023136"/>
    </source>
</evidence>
<dbReference type="InterPro" id="IPR012340">
    <property type="entry name" value="NA-bd_OB-fold"/>
</dbReference>
<evidence type="ECO:0000256" key="2">
    <source>
        <dbReference type="ARBA" id="ARBA00022692"/>
    </source>
</evidence>
<keyword evidence="4 5" id="KW-0472">Membrane</keyword>
<organism evidence="7 8">
    <name type="scientific">Flexivirga endophytica</name>
    <dbReference type="NCBI Taxonomy" id="1849103"/>
    <lineage>
        <taxon>Bacteria</taxon>
        <taxon>Bacillati</taxon>
        <taxon>Actinomycetota</taxon>
        <taxon>Actinomycetes</taxon>
        <taxon>Micrococcales</taxon>
        <taxon>Dermacoccaceae</taxon>
        <taxon>Flexivirga</taxon>
    </lineage>
</organism>
<dbReference type="Pfam" id="PF01957">
    <property type="entry name" value="NfeD"/>
    <property type="match status" value="1"/>
</dbReference>
<dbReference type="Proteomes" id="UP000636793">
    <property type="component" value="Unassembled WGS sequence"/>
</dbReference>
<evidence type="ECO:0000256" key="1">
    <source>
        <dbReference type="ARBA" id="ARBA00004141"/>
    </source>
</evidence>
<comment type="subcellular location">
    <subcellularLocation>
        <location evidence="1">Membrane</location>
        <topology evidence="1">Multi-pass membrane protein</topology>
    </subcellularLocation>
</comment>
<feature type="transmembrane region" description="Helical" evidence="5">
    <location>
        <begin position="34"/>
        <end position="63"/>
    </location>
</feature>
<evidence type="ECO:0000256" key="3">
    <source>
        <dbReference type="ARBA" id="ARBA00022989"/>
    </source>
</evidence>
<keyword evidence="8" id="KW-1185">Reference proteome</keyword>
<dbReference type="RefSeq" id="WP_188838884.1">
    <property type="nucleotide sequence ID" value="NZ_BMHI01000007.1"/>
</dbReference>
<keyword evidence="2 5" id="KW-0812">Transmembrane</keyword>
<comment type="caution">
    <text evidence="7">The sequence shown here is derived from an EMBL/GenBank/DDBJ whole genome shotgun (WGS) entry which is preliminary data.</text>
</comment>
<reference evidence="7" key="2">
    <citation type="submission" date="2020-09" db="EMBL/GenBank/DDBJ databases">
        <authorList>
            <person name="Sun Q."/>
            <person name="Zhou Y."/>
        </authorList>
    </citation>
    <scope>NUCLEOTIDE SEQUENCE</scope>
    <source>
        <strain evidence="7">CGMCC 1.15085</strain>
    </source>
</reference>
<evidence type="ECO:0000313" key="8">
    <source>
        <dbReference type="Proteomes" id="UP000636793"/>
    </source>
</evidence>
<feature type="domain" description="NfeD-like C-terminal" evidence="6">
    <location>
        <begin position="82"/>
        <end position="140"/>
    </location>
</feature>
<proteinExistence type="predicted"/>
<keyword evidence="3 5" id="KW-1133">Transmembrane helix</keyword>
<dbReference type="PANTHER" id="PTHR33507">
    <property type="entry name" value="INNER MEMBRANE PROTEIN YBBJ"/>
    <property type="match status" value="1"/>
</dbReference>
<evidence type="ECO:0000259" key="6">
    <source>
        <dbReference type="Pfam" id="PF01957"/>
    </source>
</evidence>
<dbReference type="AlphaFoldDB" id="A0A916TIA9"/>
<gene>
    <name evidence="7" type="ORF">GCM10011492_40490</name>
</gene>